<feature type="compositionally biased region" description="Polar residues" evidence="12">
    <location>
        <begin position="662"/>
        <end position="672"/>
    </location>
</feature>
<comment type="similarity">
    <text evidence="2 10 11">Belongs to the TonB-dependent receptor family.</text>
</comment>
<evidence type="ECO:0000256" key="4">
    <source>
        <dbReference type="ARBA" id="ARBA00022452"/>
    </source>
</evidence>
<dbReference type="InterPro" id="IPR039426">
    <property type="entry name" value="TonB-dep_rcpt-like"/>
</dbReference>
<keyword evidence="4 10" id="KW-1134">Transmembrane beta strand</keyword>
<dbReference type="InterPro" id="IPR000531">
    <property type="entry name" value="Beta-barrel_TonB"/>
</dbReference>
<evidence type="ECO:0000259" key="14">
    <source>
        <dbReference type="Pfam" id="PF00593"/>
    </source>
</evidence>
<comment type="caution">
    <text evidence="16">The sequence shown here is derived from an EMBL/GenBank/DDBJ whole genome shotgun (WGS) entry which is preliminary data.</text>
</comment>
<feature type="chain" id="PRO_5045225115" evidence="13">
    <location>
        <begin position="28"/>
        <end position="833"/>
    </location>
</feature>
<dbReference type="RefSeq" id="WP_173803730.1">
    <property type="nucleotide sequence ID" value="NZ_JABSNM010000002.1"/>
</dbReference>
<evidence type="ECO:0000256" key="12">
    <source>
        <dbReference type="SAM" id="MobiDB-lite"/>
    </source>
</evidence>
<dbReference type="EMBL" id="JABSNM010000002">
    <property type="protein sequence ID" value="NRT54764.1"/>
    <property type="molecule type" value="Genomic_DNA"/>
</dbReference>
<keyword evidence="13" id="KW-0732">Signal</keyword>
<feature type="domain" description="TonB-dependent receptor plug" evidence="15">
    <location>
        <begin position="59"/>
        <end position="169"/>
    </location>
</feature>
<dbReference type="Pfam" id="PF07715">
    <property type="entry name" value="Plug"/>
    <property type="match status" value="1"/>
</dbReference>
<evidence type="ECO:0000313" key="16">
    <source>
        <dbReference type="EMBL" id="NRT54764.1"/>
    </source>
</evidence>
<evidence type="ECO:0000256" key="6">
    <source>
        <dbReference type="ARBA" id="ARBA00023077"/>
    </source>
</evidence>
<dbReference type="PANTHER" id="PTHR30069:SF39">
    <property type="entry name" value="BLL6183 PROTEIN"/>
    <property type="match status" value="1"/>
</dbReference>
<evidence type="ECO:0000256" key="10">
    <source>
        <dbReference type="PROSITE-ProRule" id="PRU01360"/>
    </source>
</evidence>
<evidence type="ECO:0000313" key="17">
    <source>
        <dbReference type="Proteomes" id="UP001516061"/>
    </source>
</evidence>
<dbReference type="InterPro" id="IPR037066">
    <property type="entry name" value="Plug_dom_sf"/>
</dbReference>
<dbReference type="PROSITE" id="PS52016">
    <property type="entry name" value="TONB_DEPENDENT_REC_3"/>
    <property type="match status" value="1"/>
</dbReference>
<evidence type="ECO:0000256" key="7">
    <source>
        <dbReference type="ARBA" id="ARBA00023136"/>
    </source>
</evidence>
<dbReference type="Proteomes" id="UP001516061">
    <property type="component" value="Unassembled WGS sequence"/>
</dbReference>
<evidence type="ECO:0000256" key="5">
    <source>
        <dbReference type="ARBA" id="ARBA00022692"/>
    </source>
</evidence>
<sequence length="833" mass="88262">MSSRSCLRLRAPAHAVLLLCASLSAAAQTLEPSPSPRAELPRVEVRATPQGGATLRRDQIAAPVQTASDADLQRSGALSLGDFLQSLGSVHLNEMQGNPLQPDVSYRGFTASPLLGTPQGLSLYVDGVRQNQPFGDTVSWDLIPRSAVAGMTLMPGSNPLFGLNTLGGALAVTTKTGRSHPGTAVQAEVGSHGRRGLEIEHGGSNAEGWDWFGTGRSWREDGWRDHSASCIGQVFGRVGWRDGRTRISASVAHAESRLNGNGLQESRLMASDWSSVYTWPDETRNRATGATLQVEHDLSPALTLGATAYLRGQRTRTLNGDVNEGSLDQSVYTLSAADKAALTAAGIAYPSTTITAASTPFPYLRCIAQALQGDEPGEKCNGLLNHGSTDQDSAGLTLQASGRQGAHRYVVGLGWDGARAAYGQSTQLGYLNADRSVTGVDAWADGVSGGDVDGVPLDNRVSLVSRTRTTSVFASDTWSLRPDLHLTLSGRYNRTHVVNSDRINPGAGADSLDGDHRYARFNPALGLAWSVTPSLGAYAGLSESSRTPTAIELGCANPDRPCRLPNAMAGDPPLSQVVTRTAEIGLRGRLDERTEWQAGVFRADNRDDILFVADDQAGYGYFRNIERTRRQGLELGAAHRTGPWRLSANYTWLDATFQSDETLGGSANSSSTPGGGLEGTIDVRKGDRLPLIPRQMLKLAVGWQVTPALELELSGVGIGGSLARGNENGQHQADGKYYLGSGRSAGYAVFNLGASWTPTPGLKLFAQVANLADRRYSTAAQLGATAFTASGAFQARPYGGSAAAGYPLQSSTFYAPGAPRSLTVGLRWEMDPV</sequence>
<evidence type="ECO:0000259" key="15">
    <source>
        <dbReference type="Pfam" id="PF07715"/>
    </source>
</evidence>
<accession>A0ABX2FY74</accession>
<dbReference type="InterPro" id="IPR012910">
    <property type="entry name" value="Plug_dom"/>
</dbReference>
<dbReference type="Gene3D" id="2.170.130.10">
    <property type="entry name" value="TonB-dependent receptor, plug domain"/>
    <property type="match status" value="1"/>
</dbReference>
<proteinExistence type="inferred from homology"/>
<protein>
    <submittedName>
        <fullName evidence="16">Outer membrane receptor protein involved in Fe transport</fullName>
    </submittedName>
</protein>
<feature type="domain" description="TonB-dependent receptor-like beta-barrel" evidence="14">
    <location>
        <begin position="277"/>
        <end position="771"/>
    </location>
</feature>
<evidence type="ECO:0000256" key="8">
    <source>
        <dbReference type="ARBA" id="ARBA00023170"/>
    </source>
</evidence>
<keyword evidence="8 16" id="KW-0675">Receptor</keyword>
<comment type="subcellular location">
    <subcellularLocation>
        <location evidence="1 10">Cell outer membrane</location>
        <topology evidence="1 10">Multi-pass membrane protein</topology>
    </subcellularLocation>
</comment>
<evidence type="ECO:0000256" key="3">
    <source>
        <dbReference type="ARBA" id="ARBA00022448"/>
    </source>
</evidence>
<dbReference type="Pfam" id="PF00593">
    <property type="entry name" value="TonB_dep_Rec_b-barrel"/>
    <property type="match status" value="1"/>
</dbReference>
<keyword evidence="3 10" id="KW-0813">Transport</keyword>
<feature type="region of interest" description="Disordered" evidence="12">
    <location>
        <begin position="662"/>
        <end position="681"/>
    </location>
</feature>
<keyword evidence="6 11" id="KW-0798">TonB box</keyword>
<organism evidence="16 17">
    <name type="scientific">Sphaerotilus uruguayifluvii</name>
    <dbReference type="NCBI Taxonomy" id="2735897"/>
    <lineage>
        <taxon>Bacteria</taxon>
        <taxon>Pseudomonadati</taxon>
        <taxon>Pseudomonadota</taxon>
        <taxon>Betaproteobacteria</taxon>
        <taxon>Burkholderiales</taxon>
        <taxon>Sphaerotilaceae</taxon>
        <taxon>Sphaerotilus</taxon>
    </lineage>
</organism>
<keyword evidence="9 10" id="KW-0998">Cell outer membrane</keyword>
<dbReference type="InterPro" id="IPR036942">
    <property type="entry name" value="Beta-barrel_TonB_sf"/>
</dbReference>
<reference evidence="16 17" key="1">
    <citation type="submission" date="2020-05" db="EMBL/GenBank/DDBJ databases">
        <title>Genomic Encyclopedia of Type Strains, Phase IV (KMG-V): Genome sequencing to study the core and pangenomes of soil and plant-associated prokaryotes.</title>
        <authorList>
            <person name="Whitman W."/>
        </authorList>
    </citation>
    <scope>NUCLEOTIDE SEQUENCE [LARGE SCALE GENOMIC DNA]</scope>
    <source>
        <strain evidence="16 17">C29</strain>
    </source>
</reference>
<name>A0ABX2FY74_9BURK</name>
<feature type="signal peptide" evidence="13">
    <location>
        <begin position="1"/>
        <end position="27"/>
    </location>
</feature>
<dbReference type="SUPFAM" id="SSF56935">
    <property type="entry name" value="Porins"/>
    <property type="match status" value="1"/>
</dbReference>
<evidence type="ECO:0000256" key="13">
    <source>
        <dbReference type="SAM" id="SignalP"/>
    </source>
</evidence>
<evidence type="ECO:0000256" key="1">
    <source>
        <dbReference type="ARBA" id="ARBA00004571"/>
    </source>
</evidence>
<gene>
    <name evidence="16" type="ORF">HNQ01_000474</name>
</gene>
<keyword evidence="7 10" id="KW-0472">Membrane</keyword>
<keyword evidence="5 10" id="KW-0812">Transmembrane</keyword>
<dbReference type="Gene3D" id="2.40.170.20">
    <property type="entry name" value="TonB-dependent receptor, beta-barrel domain"/>
    <property type="match status" value="1"/>
</dbReference>
<dbReference type="PANTHER" id="PTHR30069">
    <property type="entry name" value="TONB-DEPENDENT OUTER MEMBRANE RECEPTOR"/>
    <property type="match status" value="1"/>
</dbReference>
<evidence type="ECO:0000256" key="2">
    <source>
        <dbReference type="ARBA" id="ARBA00009810"/>
    </source>
</evidence>
<evidence type="ECO:0000256" key="9">
    <source>
        <dbReference type="ARBA" id="ARBA00023237"/>
    </source>
</evidence>
<evidence type="ECO:0000256" key="11">
    <source>
        <dbReference type="RuleBase" id="RU003357"/>
    </source>
</evidence>
<keyword evidence="17" id="KW-1185">Reference proteome</keyword>